<dbReference type="GO" id="GO:0004030">
    <property type="term" value="F:aldehyde dehydrogenase [NAD(P)+] activity"/>
    <property type="evidence" value="ECO:0007669"/>
    <property type="project" value="InterPro"/>
</dbReference>
<protein>
    <submittedName>
        <fullName evidence="5">Succinate-semialdehyde dehydrogenase / glutarate-semialdehyde dehydrogenase</fullName>
    </submittedName>
</protein>
<dbReference type="InterPro" id="IPR015590">
    <property type="entry name" value="Aldehyde_DH_dom"/>
</dbReference>
<name>A0A1I1HV19_9FLAO</name>
<dbReference type="InterPro" id="IPR016162">
    <property type="entry name" value="Ald_DH_N"/>
</dbReference>
<evidence type="ECO:0000313" key="6">
    <source>
        <dbReference type="Proteomes" id="UP000199438"/>
    </source>
</evidence>
<dbReference type="Proteomes" id="UP000199438">
    <property type="component" value="Unassembled WGS sequence"/>
</dbReference>
<proteinExistence type="inferred from homology"/>
<reference evidence="6" key="1">
    <citation type="submission" date="2016-10" db="EMBL/GenBank/DDBJ databases">
        <authorList>
            <person name="Varghese N."/>
            <person name="Submissions S."/>
        </authorList>
    </citation>
    <scope>NUCLEOTIDE SEQUENCE [LARGE SCALE GENOMIC DNA]</scope>
    <source>
        <strain evidence="6">DSM 24499</strain>
    </source>
</reference>
<gene>
    <name evidence="5" type="ORF">SAMN04487907_10397</name>
</gene>
<dbReference type="InterPro" id="IPR016161">
    <property type="entry name" value="Ald_DH/histidinol_DH"/>
</dbReference>
<dbReference type="InterPro" id="IPR044148">
    <property type="entry name" value="ALDH_GabD1-like"/>
</dbReference>
<dbReference type="PANTHER" id="PTHR43217:SF1">
    <property type="entry name" value="SUCCINATE SEMIALDEHYDE DEHYDROGENASE [NAD(P)+] SAD"/>
    <property type="match status" value="1"/>
</dbReference>
<accession>A0A1I1HV19</accession>
<dbReference type="CDD" id="cd07100">
    <property type="entry name" value="ALDH_SSADH1_GabD1"/>
    <property type="match status" value="1"/>
</dbReference>
<dbReference type="STRING" id="1334022.SAMN04487907_10397"/>
<dbReference type="RefSeq" id="WP_092541746.1">
    <property type="nucleotide sequence ID" value="NZ_FOKV01000003.1"/>
</dbReference>
<dbReference type="FunFam" id="3.40.309.10:FF:000009">
    <property type="entry name" value="Aldehyde dehydrogenase A"/>
    <property type="match status" value="1"/>
</dbReference>
<keyword evidence="3" id="KW-0560">Oxidoreductase</keyword>
<evidence type="ECO:0000256" key="3">
    <source>
        <dbReference type="ARBA" id="ARBA00023002"/>
    </source>
</evidence>
<dbReference type="OrthoDB" id="9762913at2"/>
<dbReference type="Pfam" id="PF00171">
    <property type="entry name" value="Aldedh"/>
    <property type="match status" value="1"/>
</dbReference>
<evidence type="ECO:0000259" key="4">
    <source>
        <dbReference type="Pfam" id="PF00171"/>
    </source>
</evidence>
<keyword evidence="2" id="KW-0521">NADP</keyword>
<evidence type="ECO:0000313" key="5">
    <source>
        <dbReference type="EMBL" id="SFC24830.1"/>
    </source>
</evidence>
<comment type="similarity">
    <text evidence="1">Belongs to the aldehyde dehydrogenase family.</text>
</comment>
<evidence type="ECO:0000256" key="1">
    <source>
        <dbReference type="ARBA" id="ARBA00009986"/>
    </source>
</evidence>
<dbReference type="Gene3D" id="3.40.309.10">
    <property type="entry name" value="Aldehyde Dehydrogenase, Chain A, domain 2"/>
    <property type="match status" value="1"/>
</dbReference>
<dbReference type="FunFam" id="3.40.605.10:FF:000012">
    <property type="entry name" value="NAD-dependent succinate-semialdehyde dehydrogenase"/>
    <property type="match status" value="1"/>
</dbReference>
<dbReference type="AlphaFoldDB" id="A0A1I1HV19"/>
<evidence type="ECO:0000256" key="2">
    <source>
        <dbReference type="ARBA" id="ARBA00022857"/>
    </source>
</evidence>
<feature type="domain" description="Aldehyde dehydrogenase" evidence="4">
    <location>
        <begin position="9"/>
        <end position="461"/>
    </location>
</feature>
<dbReference type="GO" id="GO:0004777">
    <property type="term" value="F:succinate-semialdehyde dehydrogenase (NAD+) activity"/>
    <property type="evidence" value="ECO:0007669"/>
    <property type="project" value="TreeGrafter"/>
</dbReference>
<dbReference type="InterPro" id="IPR016163">
    <property type="entry name" value="Ald_DH_C"/>
</dbReference>
<dbReference type="InterPro" id="IPR047110">
    <property type="entry name" value="GABD/Sad-like"/>
</dbReference>
<dbReference type="EMBL" id="FOKV01000003">
    <property type="protein sequence ID" value="SFC24830.1"/>
    <property type="molecule type" value="Genomic_DNA"/>
</dbReference>
<dbReference type="PANTHER" id="PTHR43217">
    <property type="entry name" value="SUCCINATE SEMIALDEHYDE DEHYDROGENASE [NAD(P)+] SAD"/>
    <property type="match status" value="1"/>
</dbReference>
<organism evidence="5 6">
    <name type="scientific">Zunongwangia mangrovi</name>
    <dbReference type="NCBI Taxonomy" id="1334022"/>
    <lineage>
        <taxon>Bacteria</taxon>
        <taxon>Pseudomonadati</taxon>
        <taxon>Bacteroidota</taxon>
        <taxon>Flavobacteriia</taxon>
        <taxon>Flavobacteriales</taxon>
        <taxon>Flavobacteriaceae</taxon>
        <taxon>Zunongwangia</taxon>
    </lineage>
</organism>
<keyword evidence="6" id="KW-1185">Reference proteome</keyword>
<dbReference type="SUPFAM" id="SSF53720">
    <property type="entry name" value="ALDH-like"/>
    <property type="match status" value="1"/>
</dbReference>
<sequence>MSTLIENDVITTINPTTGEKLKDYPLMTNEEASEAVKKCHEAFVDWKHKSLEERGAVLKKIAETLRDYKSEFSQLMTQEMGKLVSQGEEEIELCATICEYTAENGAKELQNEPERELPGGGRGIITYSPIGVIYGIQPWNFPAYQVVRYAIANLMAGNGVLLKHAEGTTGSGLMLEEIFERAGLPKNLFKVLIIDHDQSNDIIDNDFVRGVTFTGSPNGGRAVAEKAAGNLKKTVLELGSNDAYLVLDDADLDTAVEWSVKGRIYNNGETCVAAKRFVVTEKNYDAFLEAFTEKMKNVKMGDPTNEDSQIGPMARKDLREKLHDQVEESVKNGAKVLCGGGIPDGEGYFYPATVLANVNPGQPAYDDELFGPVASVIKAKDDEDAMRIANDSRFGLGGGIFSKDEKKAIELAEKHFDTGMVFINSFGVAQPNMPFGGVKNSGYGREHGGFGIKEFVNTKAINILEG</sequence>
<dbReference type="Gene3D" id="3.40.605.10">
    <property type="entry name" value="Aldehyde Dehydrogenase, Chain A, domain 1"/>
    <property type="match status" value="1"/>
</dbReference>